<dbReference type="Pfam" id="PF02316">
    <property type="entry name" value="HTH_Tnp_Mu_1"/>
    <property type="match status" value="1"/>
</dbReference>
<dbReference type="Pfam" id="PF09299">
    <property type="entry name" value="Mu-transpos_C"/>
    <property type="match status" value="1"/>
</dbReference>
<protein>
    <submittedName>
        <fullName evidence="4">Mu transposase C-terminal domain-containing protein</fullName>
    </submittedName>
</protein>
<accession>A0ABY9R7F4</accession>
<dbReference type="PROSITE" id="PS51702">
    <property type="entry name" value="HTH_MU"/>
    <property type="match status" value="1"/>
</dbReference>
<feature type="domain" description="Integrase catalytic" evidence="2">
    <location>
        <begin position="266"/>
        <end position="467"/>
    </location>
</feature>
<evidence type="ECO:0000256" key="1">
    <source>
        <dbReference type="SAM" id="Coils"/>
    </source>
</evidence>
<dbReference type="InterPro" id="IPR001584">
    <property type="entry name" value="Integrase_cat-core"/>
</dbReference>
<dbReference type="EMBL" id="CP133659">
    <property type="protein sequence ID" value="WMW66629.1"/>
    <property type="molecule type" value="Genomic_DNA"/>
</dbReference>
<dbReference type="Gene3D" id="3.30.420.10">
    <property type="entry name" value="Ribonuclease H-like superfamily/Ribonuclease H"/>
    <property type="match status" value="1"/>
</dbReference>
<dbReference type="InterPro" id="IPR036397">
    <property type="entry name" value="RNaseH_sf"/>
</dbReference>
<feature type="coiled-coil region" evidence="1">
    <location>
        <begin position="56"/>
        <end position="83"/>
    </location>
</feature>
<feature type="domain" description="HTH Mu-type" evidence="3">
    <location>
        <begin position="1"/>
        <end position="56"/>
    </location>
</feature>
<dbReference type="Proteomes" id="UP001180616">
    <property type="component" value="Chromosome"/>
</dbReference>
<keyword evidence="1" id="KW-0175">Coiled coil</keyword>
<dbReference type="InterPro" id="IPR003314">
    <property type="entry name" value="Mu-type_HTH"/>
</dbReference>
<dbReference type="InterPro" id="IPR036388">
    <property type="entry name" value="WH-like_DNA-bd_sf"/>
</dbReference>
<dbReference type="SUPFAM" id="SSF50610">
    <property type="entry name" value="mu transposase, C-terminal domain"/>
    <property type="match status" value="1"/>
</dbReference>
<proteinExistence type="predicted"/>
<name>A0ABY9R7F4_9BACT</name>
<dbReference type="InterPro" id="IPR009004">
    <property type="entry name" value="Transposase_Mu_C"/>
</dbReference>
<dbReference type="InterPro" id="IPR012337">
    <property type="entry name" value="RNaseH-like_sf"/>
</dbReference>
<dbReference type="PROSITE" id="PS50994">
    <property type="entry name" value="INTEGRASE"/>
    <property type="match status" value="1"/>
</dbReference>
<dbReference type="SUPFAM" id="SSF53098">
    <property type="entry name" value="Ribonuclease H-like"/>
    <property type="match status" value="1"/>
</dbReference>
<evidence type="ECO:0000259" key="2">
    <source>
        <dbReference type="PROSITE" id="PS50994"/>
    </source>
</evidence>
<reference evidence="4" key="1">
    <citation type="submission" date="2023-09" db="EMBL/GenBank/DDBJ databases">
        <authorList>
            <consortium name="CW5 consortium"/>
            <person name="Lu C.-W."/>
        </authorList>
    </citation>
    <scope>NUCLEOTIDE SEQUENCE</scope>
    <source>
        <strain evidence="4">KPS</strain>
    </source>
</reference>
<organism evidence="4 5">
    <name type="scientific">Nitratidesulfovibrio liaohensis</name>
    <dbReference type="NCBI Taxonomy" id="2604158"/>
    <lineage>
        <taxon>Bacteria</taxon>
        <taxon>Pseudomonadati</taxon>
        <taxon>Thermodesulfobacteriota</taxon>
        <taxon>Desulfovibrionia</taxon>
        <taxon>Desulfovibrionales</taxon>
        <taxon>Desulfovibrionaceae</taxon>
        <taxon>Nitratidesulfovibrio</taxon>
    </lineage>
</organism>
<keyword evidence="5" id="KW-1185">Reference proteome</keyword>
<dbReference type="RefSeq" id="WP_309542493.1">
    <property type="nucleotide sequence ID" value="NZ_CP133659.1"/>
</dbReference>
<evidence type="ECO:0000259" key="3">
    <source>
        <dbReference type="PROSITE" id="PS51702"/>
    </source>
</evidence>
<dbReference type="InterPro" id="IPR009061">
    <property type="entry name" value="DNA-bd_dom_put_sf"/>
</dbReference>
<sequence>MTLLSVAAESSITRRAQREGWRSRPAKRRGGGHEWLVASMPETTRVAIQIAEAKACAAQLEKRQAAEARREELLQHRARAMATLTAKERARAEAKATVYRAWLDYEKECGLGRTEALASFCAIYNNGGAGLAVTGDVLAVVRHVSPNTIRSIGQRLMEDGLGGLAGVYGRHRVGTGRIDAQPEVREFVLGAIYEFPHIKVLGRDGLHAAVQARFRGRQDIAVPAARTLQLWLQRWKDENKQVWQRVNDPDAYRSRYQFAMGTSAHHVDRPNFRWEMDSTPGDLLLADGKRHTIVGCIDVYGRMPKLLVSRSSSAAAVCSLLHRCLLDWGVPDGDDGVVTDNGSDYVSARMETTLTALDIIHTTAPPFTPQHKPHIERFFRTMLHGIVELLPGYSGHNVAQAQAIRNRVSFAQRLYPKRGENAGTVELRLTPEQLQETLDRWCEDVYAMSPHPSLDGRTPYEVYAAWDGPITRIADEAALAVLLLPLADGDGGWRTVLKKGVHVGGHQYIHAALGEYAGQRVLVRMDEADIRYAYIFAGDERTYICRAMDAKLPEASIADVARGTKRVQANYVKEKTAEMRKAARKMNVRTMPQEILTAAAEHAAEVRAQAVQPATPSVLYTTPALMEAGKAARAGDAPVVDMNESQQADMALGARIAAQAQRPKRFQDRLAELGPAERWKEWELLDARKKAGGTLTPDEASWHAMYPTGSEGLGFWITKHGLPEHMRRRVHG</sequence>
<gene>
    <name evidence="4" type="ORF">KPS_001231</name>
</gene>
<evidence type="ECO:0000313" key="4">
    <source>
        <dbReference type="EMBL" id="WMW66629.1"/>
    </source>
</evidence>
<dbReference type="SUPFAM" id="SSF46955">
    <property type="entry name" value="Putative DNA-binding domain"/>
    <property type="match status" value="1"/>
</dbReference>
<dbReference type="InterPro" id="IPR015378">
    <property type="entry name" value="Transposase-like_Mu_C"/>
</dbReference>
<evidence type="ECO:0000313" key="5">
    <source>
        <dbReference type="Proteomes" id="UP001180616"/>
    </source>
</evidence>
<dbReference type="Gene3D" id="1.10.10.10">
    <property type="entry name" value="Winged helix-like DNA-binding domain superfamily/Winged helix DNA-binding domain"/>
    <property type="match status" value="1"/>
</dbReference>